<proteinExistence type="predicted"/>
<protein>
    <recommendedName>
        <fullName evidence="5">Serine/threonine-protein phosphatase 4 regulatory subunit 1</fullName>
    </recommendedName>
</protein>
<reference evidence="4" key="1">
    <citation type="submission" date="2023-01" db="EMBL/GenBank/DDBJ databases">
        <title>Key to firefly adult light organ development and bioluminescence: homeobox transcription factors regulate luciferase expression and transportation to peroxisome.</title>
        <authorList>
            <person name="Fu X."/>
        </authorList>
    </citation>
    <scope>NUCLEOTIDE SEQUENCE [LARGE SCALE GENOMIC DNA]</scope>
</reference>
<organism evidence="3 4">
    <name type="scientific">Aquatica leii</name>
    <dbReference type="NCBI Taxonomy" id="1421715"/>
    <lineage>
        <taxon>Eukaryota</taxon>
        <taxon>Metazoa</taxon>
        <taxon>Ecdysozoa</taxon>
        <taxon>Arthropoda</taxon>
        <taxon>Hexapoda</taxon>
        <taxon>Insecta</taxon>
        <taxon>Pterygota</taxon>
        <taxon>Neoptera</taxon>
        <taxon>Endopterygota</taxon>
        <taxon>Coleoptera</taxon>
        <taxon>Polyphaga</taxon>
        <taxon>Elateriformia</taxon>
        <taxon>Elateroidea</taxon>
        <taxon>Lampyridae</taxon>
        <taxon>Luciolinae</taxon>
        <taxon>Aquatica</taxon>
    </lineage>
</organism>
<dbReference type="GO" id="GO:0005737">
    <property type="term" value="C:cytoplasm"/>
    <property type="evidence" value="ECO:0007669"/>
    <property type="project" value="TreeGrafter"/>
</dbReference>
<dbReference type="EMBL" id="JARPUR010000004">
    <property type="protein sequence ID" value="KAK4877214.1"/>
    <property type="molecule type" value="Genomic_DNA"/>
</dbReference>
<dbReference type="PANTHER" id="PTHR10648:SF1">
    <property type="entry name" value="SERINE_THREONINE-PROTEIN PHOSPHATASE 4 REGULATORY SUBUNIT 1"/>
    <property type="match status" value="1"/>
</dbReference>
<dbReference type="PROSITE" id="PS50077">
    <property type="entry name" value="HEAT_REPEAT"/>
    <property type="match status" value="1"/>
</dbReference>
<keyword evidence="4" id="KW-1185">Reference proteome</keyword>
<dbReference type="AlphaFoldDB" id="A0AAN7SFS1"/>
<name>A0AAN7SFS1_9COLE</name>
<dbReference type="InterPro" id="IPR016024">
    <property type="entry name" value="ARM-type_fold"/>
</dbReference>
<dbReference type="Gene3D" id="1.25.10.10">
    <property type="entry name" value="Leucine-rich Repeat Variant"/>
    <property type="match status" value="2"/>
</dbReference>
<sequence>MADISLVEDDPIDGSDEGVFKDVDSPSMQRENLILVNDNNDPNADIFTRYINFGRILMHDTNPMVSTALMELFEKAPPDVFAKDLPRIIDIILKKMMENDMVTVLQFLEEIPNIAASVAKYATRIPELCQLISQLLLPVIFQNFCHREDLVRSSAQSALFTLVKKNLVATEQIENQLGPTILELTDSKIHSEYHTEYIRLMCRLVHFLGRDITERVFLGCFSQLCSSSNFCIRKICVSQIGDFCSVVGNEAFENVLLPTYIMLCSDEVWGVRKSCAEVIMYLSCACSPAKRHSSLAPVFAKLLQDQSRWVRMSAFRTLGLFISTFADTAITTLAYNNLGELVLTNKDGTEFRVSQTLSFIKVSDSSILLLDEPDFDDDDDDDDWFGVTRKKKSPMTKSEELAILNDLMGIDNVDIAGGDTIVLFEKQNGDIKEDNESKDKEIFKVKVERESEESKEGTENLEEFNSYKYWYVSPEMPLDPSIVDNNPTSTDTVFRDKIEDIFMCNGNGLVSNFNTPIVNNHLPQQEVRVSLPTVDEKKDIESNKSKLLDETIHNSQLVVPQLIIDHFVSMTNSTLAAETDTEMAFHCAYSLPAVALTLGSKNWHLIRHTVEALAANMQYKVRRTVAFSLHELATIVGPDIATNDLIPIFEGFIKDLDEVRIGVLKNLAHFLRMIHPSKRITCLLLLQGFLQTDNVANWRFRQELAEQLLLVLPLFKRRDASKHITFLAHELLCDKVTAVREAALLLVTELIQRVSSNQPRTSHLLGNLAEVFAHSILWKLRQLYALLCSKLLASRALSPEQFALVAMPHLLDLSLDPVPNVRLVVARTLAQHIVTNEYFADSSNHYYDNIQNVLQRLQSDKDRDVRQSADFEKIPIPTYILKMSDCGNESQVLSEIIPNNYTLVTDVEGQLIQDNNNLLLQQRSGNQITIVNVNSILKKFIIVVDGTLIYVASDVVMTNFNIAIPGTSSQGLDNKLDDVTLRTAWVRMIF</sequence>
<dbReference type="Proteomes" id="UP001353858">
    <property type="component" value="Unassembled WGS sequence"/>
</dbReference>
<accession>A0AAN7SFS1</accession>
<dbReference type="InterPro" id="IPR011989">
    <property type="entry name" value="ARM-like"/>
</dbReference>
<evidence type="ECO:0000256" key="1">
    <source>
        <dbReference type="ARBA" id="ARBA00022737"/>
    </source>
</evidence>
<feature type="repeat" description="HEAT" evidence="2">
    <location>
        <begin position="295"/>
        <end position="333"/>
    </location>
</feature>
<dbReference type="SUPFAM" id="SSF48371">
    <property type="entry name" value="ARM repeat"/>
    <property type="match status" value="1"/>
</dbReference>
<gene>
    <name evidence="3" type="ORF">RN001_009720</name>
</gene>
<evidence type="ECO:0008006" key="5">
    <source>
        <dbReference type="Google" id="ProtNLM"/>
    </source>
</evidence>
<dbReference type="InterPro" id="IPR021133">
    <property type="entry name" value="HEAT_type_2"/>
</dbReference>
<dbReference type="GO" id="GO:0019888">
    <property type="term" value="F:protein phosphatase regulator activity"/>
    <property type="evidence" value="ECO:0007669"/>
    <property type="project" value="TreeGrafter"/>
</dbReference>
<dbReference type="PANTHER" id="PTHR10648">
    <property type="entry name" value="SERINE/THREONINE-PROTEIN PHOSPHATASE PP2A 65 KDA REGULATORY SUBUNIT"/>
    <property type="match status" value="1"/>
</dbReference>
<dbReference type="InterPro" id="IPR051023">
    <property type="entry name" value="PP2A_Regulatory_Subunit_A"/>
</dbReference>
<evidence type="ECO:0000313" key="3">
    <source>
        <dbReference type="EMBL" id="KAK4877214.1"/>
    </source>
</evidence>
<evidence type="ECO:0000313" key="4">
    <source>
        <dbReference type="Proteomes" id="UP001353858"/>
    </source>
</evidence>
<comment type="caution">
    <text evidence="3">The sequence shown here is derived from an EMBL/GenBank/DDBJ whole genome shotgun (WGS) entry which is preliminary data.</text>
</comment>
<evidence type="ECO:0000256" key="2">
    <source>
        <dbReference type="PROSITE-ProRule" id="PRU00103"/>
    </source>
</evidence>
<keyword evidence="1" id="KW-0677">Repeat</keyword>